<organism evidence="11 12">
    <name type="scientific">Litorilinea aerophila</name>
    <dbReference type="NCBI Taxonomy" id="1204385"/>
    <lineage>
        <taxon>Bacteria</taxon>
        <taxon>Bacillati</taxon>
        <taxon>Chloroflexota</taxon>
        <taxon>Caldilineae</taxon>
        <taxon>Caldilineales</taxon>
        <taxon>Caldilineaceae</taxon>
        <taxon>Litorilinea</taxon>
    </lineage>
</organism>
<evidence type="ECO:0000256" key="5">
    <source>
        <dbReference type="ARBA" id="ARBA00022519"/>
    </source>
</evidence>
<evidence type="ECO:0000313" key="11">
    <source>
        <dbReference type="EMBL" id="TQE96740.1"/>
    </source>
</evidence>
<keyword evidence="8" id="KW-1278">Translocase</keyword>
<dbReference type="InterPro" id="IPR050388">
    <property type="entry name" value="ABC_Ni/Peptide_Import"/>
</dbReference>
<dbReference type="Proteomes" id="UP000317371">
    <property type="component" value="Unassembled WGS sequence"/>
</dbReference>
<dbReference type="InterPro" id="IPR013563">
    <property type="entry name" value="Oligopep_ABC_C"/>
</dbReference>
<comment type="caution">
    <text evidence="11">The sequence shown here is derived from an EMBL/GenBank/DDBJ whole genome shotgun (WGS) entry which is preliminary data.</text>
</comment>
<dbReference type="GO" id="GO:0016887">
    <property type="term" value="F:ATP hydrolysis activity"/>
    <property type="evidence" value="ECO:0007669"/>
    <property type="project" value="InterPro"/>
</dbReference>
<gene>
    <name evidence="11" type="ORF">FKZ61_05620</name>
</gene>
<evidence type="ECO:0000313" key="12">
    <source>
        <dbReference type="Proteomes" id="UP000317371"/>
    </source>
</evidence>
<proteinExistence type="inferred from homology"/>
<evidence type="ECO:0000256" key="9">
    <source>
        <dbReference type="ARBA" id="ARBA00023136"/>
    </source>
</evidence>
<keyword evidence="7 11" id="KW-0067">ATP-binding</keyword>
<comment type="similarity">
    <text evidence="2">Belongs to the ABC transporter superfamily.</text>
</comment>
<dbReference type="NCBIfam" id="TIGR01727">
    <property type="entry name" value="oligo_HPY"/>
    <property type="match status" value="1"/>
</dbReference>
<keyword evidence="12" id="KW-1185">Reference proteome</keyword>
<dbReference type="PANTHER" id="PTHR43297">
    <property type="entry name" value="OLIGOPEPTIDE TRANSPORT ATP-BINDING PROTEIN APPD"/>
    <property type="match status" value="1"/>
</dbReference>
<dbReference type="PANTHER" id="PTHR43297:SF14">
    <property type="entry name" value="ATPASE AAA-TYPE CORE DOMAIN-CONTAINING PROTEIN"/>
    <property type="match status" value="1"/>
</dbReference>
<evidence type="ECO:0000259" key="10">
    <source>
        <dbReference type="PROSITE" id="PS50893"/>
    </source>
</evidence>
<dbReference type="PROSITE" id="PS50893">
    <property type="entry name" value="ABC_TRANSPORTER_2"/>
    <property type="match status" value="1"/>
</dbReference>
<evidence type="ECO:0000256" key="7">
    <source>
        <dbReference type="ARBA" id="ARBA00022840"/>
    </source>
</evidence>
<dbReference type="Gene3D" id="3.40.50.300">
    <property type="entry name" value="P-loop containing nucleotide triphosphate hydrolases"/>
    <property type="match status" value="1"/>
</dbReference>
<dbReference type="EMBL" id="VIGC01000006">
    <property type="protein sequence ID" value="TQE96740.1"/>
    <property type="molecule type" value="Genomic_DNA"/>
</dbReference>
<comment type="subcellular location">
    <subcellularLocation>
        <location evidence="1">Cell membrane</location>
        <topology evidence="1">Peripheral membrane protein</topology>
    </subcellularLocation>
</comment>
<keyword evidence="6" id="KW-0547">Nucleotide-binding</keyword>
<dbReference type="InterPro" id="IPR003593">
    <property type="entry name" value="AAA+_ATPase"/>
</dbReference>
<keyword evidence="9" id="KW-0472">Membrane</keyword>
<dbReference type="SMART" id="SM00382">
    <property type="entry name" value="AAA"/>
    <property type="match status" value="1"/>
</dbReference>
<feature type="domain" description="ABC transporter" evidence="10">
    <location>
        <begin position="9"/>
        <end position="270"/>
    </location>
</feature>
<evidence type="ECO:0000256" key="1">
    <source>
        <dbReference type="ARBA" id="ARBA00004202"/>
    </source>
</evidence>
<name>A0A540VJ03_9CHLR</name>
<dbReference type="SUPFAM" id="SSF52540">
    <property type="entry name" value="P-loop containing nucleoside triphosphate hydrolases"/>
    <property type="match status" value="1"/>
</dbReference>
<keyword evidence="5" id="KW-0997">Cell inner membrane</keyword>
<keyword evidence="4" id="KW-1003">Cell membrane</keyword>
<dbReference type="GO" id="GO:0015833">
    <property type="term" value="P:peptide transport"/>
    <property type="evidence" value="ECO:0007669"/>
    <property type="project" value="InterPro"/>
</dbReference>
<evidence type="ECO:0000256" key="2">
    <source>
        <dbReference type="ARBA" id="ARBA00005417"/>
    </source>
</evidence>
<dbReference type="CDD" id="cd03257">
    <property type="entry name" value="ABC_NikE_OppD_transporters"/>
    <property type="match status" value="1"/>
</dbReference>
<evidence type="ECO:0000256" key="4">
    <source>
        <dbReference type="ARBA" id="ARBA00022475"/>
    </source>
</evidence>
<dbReference type="InterPro" id="IPR003439">
    <property type="entry name" value="ABC_transporter-like_ATP-bd"/>
</dbReference>
<keyword evidence="3" id="KW-0813">Transport</keyword>
<evidence type="ECO:0000256" key="6">
    <source>
        <dbReference type="ARBA" id="ARBA00022741"/>
    </source>
</evidence>
<dbReference type="RefSeq" id="WP_141609112.1">
    <property type="nucleotide sequence ID" value="NZ_VIGC02000006.1"/>
</dbReference>
<dbReference type="Pfam" id="PF08352">
    <property type="entry name" value="oligo_HPY"/>
    <property type="match status" value="1"/>
</dbReference>
<protein>
    <submittedName>
        <fullName evidence="11">ABC transporter ATP-binding protein</fullName>
    </submittedName>
</protein>
<dbReference type="InterPro" id="IPR027417">
    <property type="entry name" value="P-loop_NTPase"/>
</dbReference>
<dbReference type="GO" id="GO:0005886">
    <property type="term" value="C:plasma membrane"/>
    <property type="evidence" value="ECO:0007669"/>
    <property type="project" value="UniProtKB-SubCell"/>
</dbReference>
<dbReference type="FunFam" id="3.40.50.300:FF:000016">
    <property type="entry name" value="Oligopeptide ABC transporter ATP-binding component"/>
    <property type="match status" value="1"/>
</dbReference>
<accession>A0A540VJ03</accession>
<evidence type="ECO:0000256" key="3">
    <source>
        <dbReference type="ARBA" id="ARBA00022448"/>
    </source>
</evidence>
<evidence type="ECO:0000256" key="8">
    <source>
        <dbReference type="ARBA" id="ARBA00022967"/>
    </source>
</evidence>
<dbReference type="OrthoDB" id="9802264at2"/>
<dbReference type="GO" id="GO:0005524">
    <property type="term" value="F:ATP binding"/>
    <property type="evidence" value="ECO:0007669"/>
    <property type="project" value="UniProtKB-KW"/>
</dbReference>
<reference evidence="11 12" key="1">
    <citation type="submission" date="2019-06" db="EMBL/GenBank/DDBJ databases">
        <title>Genome sequence of Litorilinea aerophila BAA-2444.</title>
        <authorList>
            <person name="Maclea K.S."/>
            <person name="Maurais E.G."/>
            <person name="Iannazzi L.C."/>
        </authorList>
    </citation>
    <scope>NUCLEOTIDE SEQUENCE [LARGE SCALE GENOMIC DNA]</scope>
    <source>
        <strain evidence="11 12">ATCC BAA-2444</strain>
    </source>
</reference>
<dbReference type="InParanoid" id="A0A540VJ03"/>
<sequence>MSESGLPILSVENLHTYFFQDEGTVRAVEGASFDLYPGQTLGIVGESGCGKSVTARSILRIVEPPGRIVHGHIWLRRQANNGHGQTIDLTTLDEDSREMRSIRGGEIALIFQEPMTSFSAFHTVGNQIIEAIRLHQPLSKKAAREKAIELLRQVGIPRPERRIDEYSFQLSGGLRQRVMIAMALSSDPRILIADEPTTALDVTTQAQILDLLRQLQEEKGLAIILITHDMGVIAEMADTVAVMYLGQVVEQGPVEQIFHAPQHPYTRALLRSIPSILAKPRTKLATIAGSIPHPYDRPLGCPFHPRCPDFMPGTCDRFEPRLQPTGPDQQVSCFLYHQPEPLP</sequence>
<dbReference type="AlphaFoldDB" id="A0A540VJ03"/>
<dbReference type="Pfam" id="PF00005">
    <property type="entry name" value="ABC_tran"/>
    <property type="match status" value="1"/>
</dbReference>